<keyword evidence="1" id="KW-0732">Signal</keyword>
<dbReference type="SUPFAM" id="SSF57302">
    <property type="entry name" value="Snake toxin-like"/>
    <property type="match status" value="1"/>
</dbReference>
<dbReference type="AlphaFoldDB" id="G3EQ13"/>
<organism evidence="2">
    <name type="scientific">Plethodon shermani</name>
    <name type="common">red-legged salamander</name>
    <dbReference type="NCBI Taxonomy" id="263671"/>
    <lineage>
        <taxon>Eukaryota</taxon>
        <taxon>Metazoa</taxon>
        <taxon>Chordata</taxon>
        <taxon>Craniata</taxon>
        <taxon>Vertebrata</taxon>
        <taxon>Euteleostomi</taxon>
        <taxon>Amphibia</taxon>
        <taxon>Batrachia</taxon>
        <taxon>Caudata</taxon>
        <taxon>Salamandroidea</taxon>
        <taxon>Plethodontidae</taxon>
        <taxon>Plethodontinae</taxon>
        <taxon>Plethodon</taxon>
    </lineage>
</organism>
<name>G3EQ13_9SALA</name>
<protein>
    <submittedName>
        <fullName evidence="2">Plethodontid modulating factor</fullName>
    </submittedName>
</protein>
<feature type="signal peptide" evidence="1">
    <location>
        <begin position="1"/>
        <end position="19"/>
    </location>
</feature>
<sequence>MRTTALLILLVVLASTGEALRCNTLDGNSDFCPPGNDEACMLSKSIGLEFMGCATQRFCDALEAGLTQEGLEDLFLCCTGDVCN</sequence>
<dbReference type="Gene3D" id="2.10.60.10">
    <property type="entry name" value="CD59"/>
    <property type="match status" value="1"/>
</dbReference>
<reference evidence="2" key="1">
    <citation type="journal article" date="2012" name="Evolution">
        <title>Proteomic and utr analyses of a rapidly evolving hypervariable family of vertebrate pheromones.</title>
        <authorList>
            <person name="Wilburn D.B."/>
            <person name="Bowen K.E."/>
            <person name="Gregg R.G."/>
            <person name="Cai J."/>
            <person name="Feldhoff P.W."/>
            <person name="Houck L.D."/>
            <person name="Feldhoff R.C."/>
        </authorList>
    </citation>
    <scope>NUCLEOTIDE SEQUENCE</scope>
    <source>
        <strain evidence="2">Ih01</strain>
        <tissue evidence="2">Mental gland</tissue>
    </source>
</reference>
<evidence type="ECO:0000313" key="2">
    <source>
        <dbReference type="EMBL" id="AEO22615.1"/>
    </source>
</evidence>
<evidence type="ECO:0000256" key="1">
    <source>
        <dbReference type="SAM" id="SignalP"/>
    </source>
</evidence>
<dbReference type="EMBL" id="JF274331">
    <property type="protein sequence ID" value="AEO22615.1"/>
    <property type="molecule type" value="mRNA"/>
</dbReference>
<proteinExistence type="evidence at transcript level"/>
<dbReference type="InterPro" id="IPR045860">
    <property type="entry name" value="Snake_toxin-like_sf"/>
</dbReference>
<feature type="chain" id="PRO_5003443189" evidence="1">
    <location>
        <begin position="20"/>
        <end position="84"/>
    </location>
</feature>
<accession>G3EQ13</accession>